<proteinExistence type="predicted"/>
<dbReference type="EMBL" id="SRPY01001067">
    <property type="protein sequence ID" value="KAG5914781.1"/>
    <property type="molecule type" value="Genomic_DNA"/>
</dbReference>
<evidence type="ECO:0000313" key="3">
    <source>
        <dbReference type="Proteomes" id="UP000811619"/>
    </source>
</evidence>
<comment type="caution">
    <text evidence="2">The sequence shown here is derived from an EMBL/GenBank/DDBJ whole genome shotgun (WGS) entry which is preliminary data.</text>
</comment>
<organism evidence="2 3">
    <name type="scientific">Claviceps africana</name>
    <dbReference type="NCBI Taxonomy" id="83212"/>
    <lineage>
        <taxon>Eukaryota</taxon>
        <taxon>Fungi</taxon>
        <taxon>Dikarya</taxon>
        <taxon>Ascomycota</taxon>
        <taxon>Pezizomycotina</taxon>
        <taxon>Sordariomycetes</taxon>
        <taxon>Hypocreomycetidae</taxon>
        <taxon>Hypocreales</taxon>
        <taxon>Clavicipitaceae</taxon>
        <taxon>Claviceps</taxon>
    </lineage>
</organism>
<feature type="compositionally biased region" description="Basic residues" evidence="1">
    <location>
        <begin position="1"/>
        <end position="12"/>
    </location>
</feature>
<dbReference type="AlphaFoldDB" id="A0A8K0J066"/>
<evidence type="ECO:0000256" key="1">
    <source>
        <dbReference type="SAM" id="MobiDB-lite"/>
    </source>
</evidence>
<feature type="region of interest" description="Disordered" evidence="1">
    <location>
        <begin position="77"/>
        <end position="111"/>
    </location>
</feature>
<dbReference type="Proteomes" id="UP000811619">
    <property type="component" value="Unassembled WGS sequence"/>
</dbReference>
<protein>
    <submittedName>
        <fullName evidence="2">Uncharacterized protein</fullName>
    </submittedName>
</protein>
<gene>
    <name evidence="2" type="ORF">E4U42_000303</name>
</gene>
<feature type="compositionally biased region" description="Basic and acidic residues" evidence="1">
    <location>
        <begin position="100"/>
        <end position="111"/>
    </location>
</feature>
<feature type="region of interest" description="Disordered" evidence="1">
    <location>
        <begin position="1"/>
        <end position="29"/>
    </location>
</feature>
<sequence>MPRPRPRPRRWYSTRPDAEPAEFTAEKPTSNTTKMFVVARVMTDHPPQSTWANRIGSIVAGLTVLVAGVYAAAAGTPGEAAKTAAATDPEGVEEFMPPHGGREAGRGRGRG</sequence>
<keyword evidence="3" id="KW-1185">Reference proteome</keyword>
<accession>A0A8K0J066</accession>
<evidence type="ECO:0000313" key="2">
    <source>
        <dbReference type="EMBL" id="KAG5914781.1"/>
    </source>
</evidence>
<name>A0A8K0J066_9HYPO</name>
<feature type="compositionally biased region" description="Low complexity" evidence="1">
    <location>
        <begin position="77"/>
        <end position="89"/>
    </location>
</feature>
<dbReference type="OrthoDB" id="4960109at2759"/>
<reference evidence="2" key="1">
    <citation type="journal article" date="2020" name="bioRxiv">
        <title>Whole genome comparisons of ergot fungi reveals the divergence and evolution of species within the genus Claviceps are the result of varying mechanisms driving genome evolution and host range expansion.</title>
        <authorList>
            <person name="Wyka S.A."/>
            <person name="Mondo S.J."/>
            <person name="Liu M."/>
            <person name="Dettman J."/>
            <person name="Nalam V."/>
            <person name="Broders K.D."/>
        </authorList>
    </citation>
    <scope>NUCLEOTIDE SEQUENCE</scope>
    <source>
        <strain evidence="2">CCC 489</strain>
    </source>
</reference>